<keyword evidence="7" id="KW-0067">ATP-binding</keyword>
<dbReference type="AlphaFoldDB" id="A0A1W1VDZ3"/>
<dbReference type="UniPathway" id="UPA00077">
    <property type="reaction ID" value="UER00155"/>
</dbReference>
<keyword evidence="11" id="KW-1185">Reference proteome</keyword>
<dbReference type="CDD" id="cd00483">
    <property type="entry name" value="HPPK"/>
    <property type="match status" value="1"/>
</dbReference>
<dbReference type="Proteomes" id="UP000192731">
    <property type="component" value="Unassembled WGS sequence"/>
</dbReference>
<dbReference type="Pfam" id="PF01288">
    <property type="entry name" value="HPPK"/>
    <property type="match status" value="1"/>
</dbReference>
<dbReference type="PANTHER" id="PTHR43071">
    <property type="entry name" value="2-AMINO-4-HYDROXY-6-HYDROXYMETHYLDIHYDROPTERIDINE PYROPHOSPHOKINASE"/>
    <property type="match status" value="1"/>
</dbReference>
<evidence type="ECO:0000313" key="11">
    <source>
        <dbReference type="Proteomes" id="UP000192731"/>
    </source>
</evidence>
<dbReference type="STRING" id="656914.SAMN00017405_2201"/>
<keyword evidence="8" id="KW-0289">Folate biosynthesis</keyword>
<protein>
    <recommendedName>
        <fullName evidence="3">2-amino-4-hydroxy-6-hydroxymethyldihydropteridine diphosphokinase</fullName>
        <ecNumber evidence="3">2.7.6.3</ecNumber>
    </recommendedName>
</protein>
<feature type="domain" description="7,8-dihydro-6-hydroxymethylpterin-pyrophosphokinase" evidence="9">
    <location>
        <begin position="89"/>
        <end position="100"/>
    </location>
</feature>
<proteinExistence type="predicted"/>
<sequence length="155" mass="18105">MNKERIFIALGSNMGDKDKNIEQALELMNEREIKVIKISSLIETEPYGYMDQERFVNAVAEVEYTGEPEELLKNLLEIEVDMKRIRIIHWGPRNIDLDIVLWGQQIIKQDNLNIPHTDMHNREFVLDPLAEIAPEIIHPVYNLSISELLDNLKQQ</sequence>
<accession>A0A1W1VDZ3</accession>
<dbReference type="GO" id="GO:0016301">
    <property type="term" value="F:kinase activity"/>
    <property type="evidence" value="ECO:0007669"/>
    <property type="project" value="UniProtKB-KW"/>
</dbReference>
<keyword evidence="6 10" id="KW-0418">Kinase</keyword>
<dbReference type="EC" id="2.7.6.3" evidence="3"/>
<dbReference type="NCBIfam" id="TIGR01498">
    <property type="entry name" value="folK"/>
    <property type="match status" value="1"/>
</dbReference>
<reference evidence="10 11" key="1">
    <citation type="submission" date="2017-04" db="EMBL/GenBank/DDBJ databases">
        <authorList>
            <person name="Afonso C.L."/>
            <person name="Miller P.J."/>
            <person name="Scott M.A."/>
            <person name="Spackman E."/>
            <person name="Goraichik I."/>
            <person name="Dimitrov K.M."/>
            <person name="Suarez D.L."/>
            <person name="Swayne D.E."/>
        </authorList>
    </citation>
    <scope>NUCLEOTIDE SEQUENCE [LARGE SCALE GENOMIC DNA]</scope>
    <source>
        <strain evidence="10 11">DSM 11270</strain>
    </source>
</reference>
<dbReference type="OrthoDB" id="9808041at2"/>
<evidence type="ECO:0000313" key="10">
    <source>
        <dbReference type="EMBL" id="SMB91545.1"/>
    </source>
</evidence>
<dbReference type="Gene3D" id="3.30.70.560">
    <property type="entry name" value="7,8-Dihydro-6-hydroxymethylpterin-pyrophosphokinase HPPK"/>
    <property type="match status" value="1"/>
</dbReference>
<evidence type="ECO:0000256" key="3">
    <source>
        <dbReference type="ARBA" id="ARBA00013253"/>
    </source>
</evidence>
<dbReference type="InterPro" id="IPR035907">
    <property type="entry name" value="Hppk_sf"/>
</dbReference>
<dbReference type="EMBL" id="FWWT01000019">
    <property type="protein sequence ID" value="SMB91545.1"/>
    <property type="molecule type" value="Genomic_DNA"/>
</dbReference>
<comment type="catalytic activity">
    <reaction evidence="1">
        <text>6-hydroxymethyl-7,8-dihydropterin + ATP = (7,8-dihydropterin-6-yl)methyl diphosphate + AMP + H(+)</text>
        <dbReference type="Rhea" id="RHEA:11412"/>
        <dbReference type="ChEBI" id="CHEBI:15378"/>
        <dbReference type="ChEBI" id="CHEBI:30616"/>
        <dbReference type="ChEBI" id="CHEBI:44841"/>
        <dbReference type="ChEBI" id="CHEBI:72950"/>
        <dbReference type="ChEBI" id="CHEBI:456215"/>
        <dbReference type="EC" id="2.7.6.3"/>
    </reaction>
</comment>
<keyword evidence="4" id="KW-0808">Transferase</keyword>
<evidence type="ECO:0000256" key="8">
    <source>
        <dbReference type="ARBA" id="ARBA00022909"/>
    </source>
</evidence>
<evidence type="ECO:0000259" key="9">
    <source>
        <dbReference type="PROSITE" id="PS00794"/>
    </source>
</evidence>
<dbReference type="GO" id="GO:0046654">
    <property type="term" value="P:tetrahydrofolate biosynthetic process"/>
    <property type="evidence" value="ECO:0007669"/>
    <property type="project" value="UniProtKB-UniPathway"/>
</dbReference>
<evidence type="ECO:0000256" key="7">
    <source>
        <dbReference type="ARBA" id="ARBA00022840"/>
    </source>
</evidence>
<dbReference type="PROSITE" id="PS00794">
    <property type="entry name" value="HPPK"/>
    <property type="match status" value="1"/>
</dbReference>
<evidence type="ECO:0000256" key="1">
    <source>
        <dbReference type="ARBA" id="ARBA00000198"/>
    </source>
</evidence>
<comment type="pathway">
    <text evidence="2">Cofactor biosynthesis; tetrahydrofolate biosynthesis; 2-amino-4-hydroxy-6-hydroxymethyl-7,8-dihydropteridine diphosphate from 7,8-dihydroneopterin triphosphate: step 4/4.</text>
</comment>
<keyword evidence="5" id="KW-0547">Nucleotide-binding</keyword>
<evidence type="ECO:0000256" key="5">
    <source>
        <dbReference type="ARBA" id="ARBA00022741"/>
    </source>
</evidence>
<dbReference type="GO" id="GO:0005524">
    <property type="term" value="F:ATP binding"/>
    <property type="evidence" value="ECO:0007669"/>
    <property type="project" value="UniProtKB-KW"/>
</dbReference>
<evidence type="ECO:0000256" key="2">
    <source>
        <dbReference type="ARBA" id="ARBA00005051"/>
    </source>
</evidence>
<organism evidence="10 11">
    <name type="scientific">Desulfonispora thiosulfatigenes DSM 11270</name>
    <dbReference type="NCBI Taxonomy" id="656914"/>
    <lineage>
        <taxon>Bacteria</taxon>
        <taxon>Bacillati</taxon>
        <taxon>Bacillota</taxon>
        <taxon>Clostridia</taxon>
        <taxon>Eubacteriales</taxon>
        <taxon>Peptococcaceae</taxon>
        <taxon>Desulfonispora</taxon>
    </lineage>
</organism>
<gene>
    <name evidence="10" type="ORF">SAMN00017405_2201</name>
</gene>
<dbReference type="InterPro" id="IPR000550">
    <property type="entry name" value="Hppk"/>
</dbReference>
<dbReference type="GO" id="GO:0046656">
    <property type="term" value="P:folic acid biosynthetic process"/>
    <property type="evidence" value="ECO:0007669"/>
    <property type="project" value="UniProtKB-KW"/>
</dbReference>
<dbReference type="GO" id="GO:0003848">
    <property type="term" value="F:2-amino-4-hydroxy-6-hydroxymethyldihydropteridine diphosphokinase activity"/>
    <property type="evidence" value="ECO:0007669"/>
    <property type="project" value="UniProtKB-EC"/>
</dbReference>
<evidence type="ECO:0000256" key="6">
    <source>
        <dbReference type="ARBA" id="ARBA00022777"/>
    </source>
</evidence>
<evidence type="ECO:0000256" key="4">
    <source>
        <dbReference type="ARBA" id="ARBA00022679"/>
    </source>
</evidence>
<name>A0A1W1VDZ3_DESTI</name>
<dbReference type="PANTHER" id="PTHR43071:SF1">
    <property type="entry name" value="2-AMINO-4-HYDROXY-6-HYDROXYMETHYLDIHYDROPTERIDINE PYROPHOSPHOKINASE"/>
    <property type="match status" value="1"/>
</dbReference>
<dbReference type="SUPFAM" id="SSF55083">
    <property type="entry name" value="6-hydroxymethyl-7,8-dihydropterin pyrophosphokinase, HPPK"/>
    <property type="match status" value="1"/>
</dbReference>
<dbReference type="RefSeq" id="WP_084053364.1">
    <property type="nucleotide sequence ID" value="NZ_FWWT01000019.1"/>
</dbReference>